<sequence>MDLGQWIHHYYINQKRIQPSVILANAFIDMYAKCGSLDAAAMIFNEMVERGLVSWNSMITGYASHGHATKALVLFEEIISTGFKPDEITFVGLLLACSHGGLVSVGREYFKGMKGNFGIEPKVMN</sequence>
<dbReference type="PANTHER" id="PTHR47926">
    <property type="entry name" value="PENTATRICOPEPTIDE REPEAT-CONTAINING PROTEIN"/>
    <property type="match status" value="1"/>
</dbReference>
<dbReference type="InterPro" id="IPR002885">
    <property type="entry name" value="PPR_rpt"/>
</dbReference>
<dbReference type="PANTHER" id="PTHR47926:SF387">
    <property type="entry name" value="PENTATRICOPEPTIDE REPEAT-CONTAINING PROTEIN"/>
    <property type="match status" value="1"/>
</dbReference>
<evidence type="ECO:0008006" key="5">
    <source>
        <dbReference type="Google" id="ProtNLM"/>
    </source>
</evidence>
<gene>
    <name evidence="3" type="ORF">FSB_LOCUS25662</name>
    <name evidence="4" type="ORF">FSB_LOCUS31582</name>
</gene>
<feature type="repeat" description="PPR" evidence="2">
    <location>
        <begin position="51"/>
        <end position="85"/>
    </location>
</feature>
<dbReference type="FunFam" id="1.25.40.10:FF:000031">
    <property type="entry name" value="Pentatricopeptide repeat-containing protein mitochondrial"/>
    <property type="match status" value="1"/>
</dbReference>
<proteinExistence type="predicted"/>
<evidence type="ECO:0000256" key="1">
    <source>
        <dbReference type="ARBA" id="ARBA00022737"/>
    </source>
</evidence>
<dbReference type="PROSITE" id="PS51375">
    <property type="entry name" value="PPR"/>
    <property type="match status" value="1"/>
</dbReference>
<organism evidence="4">
    <name type="scientific">Fagus sylvatica</name>
    <name type="common">Beechnut</name>
    <dbReference type="NCBI Taxonomy" id="28930"/>
    <lineage>
        <taxon>Eukaryota</taxon>
        <taxon>Viridiplantae</taxon>
        <taxon>Streptophyta</taxon>
        <taxon>Embryophyta</taxon>
        <taxon>Tracheophyta</taxon>
        <taxon>Spermatophyta</taxon>
        <taxon>Magnoliopsida</taxon>
        <taxon>eudicotyledons</taxon>
        <taxon>Gunneridae</taxon>
        <taxon>Pentapetalae</taxon>
        <taxon>rosids</taxon>
        <taxon>fabids</taxon>
        <taxon>Fagales</taxon>
        <taxon>Fagaceae</taxon>
        <taxon>Fagus</taxon>
    </lineage>
</organism>
<dbReference type="Gene3D" id="1.25.40.10">
    <property type="entry name" value="Tetratricopeptide repeat domain"/>
    <property type="match status" value="1"/>
</dbReference>
<dbReference type="EMBL" id="OIVN01001798">
    <property type="protein sequence ID" value="SPC97780.1"/>
    <property type="molecule type" value="Genomic_DNA"/>
</dbReference>
<protein>
    <recommendedName>
        <fullName evidence="5">Pentacotripeptide-repeat region of PRORP domain-containing protein</fullName>
    </recommendedName>
</protein>
<dbReference type="EMBL" id="OIVN01002446">
    <property type="protein sequence ID" value="SPD03700.1"/>
    <property type="molecule type" value="Genomic_DNA"/>
</dbReference>
<accession>A0A2N9GWK8</accession>
<dbReference type="Pfam" id="PF01535">
    <property type="entry name" value="PPR"/>
    <property type="match status" value="1"/>
</dbReference>
<keyword evidence="1" id="KW-0677">Repeat</keyword>
<evidence type="ECO:0000313" key="4">
    <source>
        <dbReference type="EMBL" id="SPD03700.1"/>
    </source>
</evidence>
<dbReference type="GO" id="GO:0003723">
    <property type="term" value="F:RNA binding"/>
    <property type="evidence" value="ECO:0007669"/>
    <property type="project" value="InterPro"/>
</dbReference>
<dbReference type="AlphaFoldDB" id="A0A2N9GWK8"/>
<dbReference type="InterPro" id="IPR011990">
    <property type="entry name" value="TPR-like_helical_dom_sf"/>
</dbReference>
<name>A0A2N9GWK8_FAGSY</name>
<reference evidence="4" key="1">
    <citation type="submission" date="2018-02" db="EMBL/GenBank/DDBJ databases">
        <authorList>
            <person name="Cohen D.B."/>
            <person name="Kent A.D."/>
        </authorList>
    </citation>
    <scope>NUCLEOTIDE SEQUENCE</scope>
</reference>
<dbReference type="NCBIfam" id="TIGR00756">
    <property type="entry name" value="PPR"/>
    <property type="match status" value="2"/>
</dbReference>
<evidence type="ECO:0000256" key="2">
    <source>
        <dbReference type="PROSITE-ProRule" id="PRU00708"/>
    </source>
</evidence>
<dbReference type="InterPro" id="IPR046960">
    <property type="entry name" value="PPR_At4g14850-like_plant"/>
</dbReference>
<dbReference type="Pfam" id="PF13041">
    <property type="entry name" value="PPR_2"/>
    <property type="match status" value="1"/>
</dbReference>
<evidence type="ECO:0000313" key="3">
    <source>
        <dbReference type="EMBL" id="SPC97780.1"/>
    </source>
</evidence>
<dbReference type="GO" id="GO:0009451">
    <property type="term" value="P:RNA modification"/>
    <property type="evidence" value="ECO:0007669"/>
    <property type="project" value="InterPro"/>
</dbReference>